<dbReference type="Pfam" id="PF19422">
    <property type="entry name" value="Ariadne"/>
    <property type="match status" value="1"/>
</dbReference>
<feature type="domain" description="RING-type" evidence="17">
    <location>
        <begin position="117"/>
        <end position="331"/>
    </location>
</feature>
<evidence type="ECO:0000256" key="12">
    <source>
        <dbReference type="ARBA" id="ARBA00022833"/>
    </source>
</evidence>
<comment type="function">
    <text evidence="3">Might act as an E3 ubiquitin-protein ligase, or as part of E3 complex, which accepts ubiquitin from specific E2 ubiquitin-conjugating enzymes and then transfers it to substrates.</text>
</comment>
<evidence type="ECO:0000256" key="13">
    <source>
        <dbReference type="PROSITE-ProRule" id="PRU00175"/>
    </source>
</evidence>
<comment type="caution">
    <text evidence="18">The sequence shown here is derived from an EMBL/GenBank/DDBJ whole genome shotgun (WGS) entry which is preliminary data.</text>
</comment>
<proteinExistence type="inferred from homology"/>
<dbReference type="Gene3D" id="3.30.40.10">
    <property type="entry name" value="Zinc/RING finger domain, C3HC4 (zinc finger)"/>
    <property type="match status" value="1"/>
</dbReference>
<feature type="domain" description="RING-type" evidence="16">
    <location>
        <begin position="121"/>
        <end position="169"/>
    </location>
</feature>
<dbReference type="GO" id="GO:0061630">
    <property type="term" value="F:ubiquitin protein ligase activity"/>
    <property type="evidence" value="ECO:0007669"/>
    <property type="project" value="UniProtKB-EC"/>
</dbReference>
<dbReference type="SMART" id="SM00647">
    <property type="entry name" value="IBR"/>
    <property type="match status" value="2"/>
</dbReference>
<evidence type="ECO:0000256" key="11">
    <source>
        <dbReference type="ARBA" id="ARBA00022786"/>
    </source>
</evidence>
<keyword evidence="11" id="KW-0833">Ubl conjugation pathway</keyword>
<dbReference type="EC" id="2.3.2.31" evidence="6"/>
<dbReference type="Pfam" id="PF21235">
    <property type="entry name" value="UBA_ARI1"/>
    <property type="match status" value="1"/>
</dbReference>
<dbReference type="GO" id="GO:0016567">
    <property type="term" value="P:protein ubiquitination"/>
    <property type="evidence" value="ECO:0007669"/>
    <property type="project" value="InterPro"/>
</dbReference>
<keyword evidence="10 13" id="KW-0863">Zinc-finger</keyword>
<evidence type="ECO:0000256" key="5">
    <source>
        <dbReference type="ARBA" id="ARBA00005884"/>
    </source>
</evidence>
<evidence type="ECO:0000256" key="2">
    <source>
        <dbReference type="ARBA" id="ARBA00001947"/>
    </source>
</evidence>
<dbReference type="FunFam" id="3.30.40.10:FF:000019">
    <property type="entry name" value="RBR-type E3 ubiquitin transferase"/>
    <property type="match status" value="1"/>
</dbReference>
<dbReference type="SUPFAM" id="SSF57850">
    <property type="entry name" value="RING/U-box"/>
    <property type="match status" value="3"/>
</dbReference>
<gene>
    <name evidence="18" type="ORF">M0R45_012574</name>
</gene>
<evidence type="ECO:0000313" key="19">
    <source>
        <dbReference type="Proteomes" id="UP001457282"/>
    </source>
</evidence>
<evidence type="ECO:0000259" key="16">
    <source>
        <dbReference type="PROSITE" id="PS50089"/>
    </source>
</evidence>
<comment type="similarity">
    <text evidence="5">Belongs to the RBR family. Ariadne subfamily.</text>
</comment>
<evidence type="ECO:0000256" key="9">
    <source>
        <dbReference type="ARBA" id="ARBA00022737"/>
    </source>
</evidence>
<dbReference type="Pfam" id="PF22191">
    <property type="entry name" value="IBR_1"/>
    <property type="match status" value="1"/>
</dbReference>
<accession>A0AAW1YEX9</accession>
<name>A0AAW1YEX9_RUBAR</name>
<dbReference type="InterPro" id="IPR013083">
    <property type="entry name" value="Znf_RING/FYVE/PHD"/>
</dbReference>
<protein>
    <recommendedName>
        <fullName evidence="6">RBR-type E3 ubiquitin transferase</fullName>
        <ecNumber evidence="6">2.3.2.31</ecNumber>
    </recommendedName>
</protein>
<dbReference type="PROSITE" id="PS51873">
    <property type="entry name" value="TRIAD"/>
    <property type="match status" value="1"/>
</dbReference>
<evidence type="ECO:0000256" key="8">
    <source>
        <dbReference type="ARBA" id="ARBA00022723"/>
    </source>
</evidence>
<feature type="coiled-coil region" evidence="14">
    <location>
        <begin position="362"/>
        <end position="389"/>
    </location>
</feature>
<evidence type="ECO:0000256" key="15">
    <source>
        <dbReference type="SAM" id="MobiDB-lite"/>
    </source>
</evidence>
<dbReference type="GO" id="GO:0008270">
    <property type="term" value="F:zinc ion binding"/>
    <property type="evidence" value="ECO:0007669"/>
    <property type="project" value="UniProtKB-KW"/>
</dbReference>
<evidence type="ECO:0000256" key="10">
    <source>
        <dbReference type="ARBA" id="ARBA00022771"/>
    </source>
</evidence>
<dbReference type="CDD" id="cd20346">
    <property type="entry name" value="BRcat_RBR_ANKIB1"/>
    <property type="match status" value="1"/>
</dbReference>
<organism evidence="18 19">
    <name type="scientific">Rubus argutus</name>
    <name type="common">Southern blackberry</name>
    <dbReference type="NCBI Taxonomy" id="59490"/>
    <lineage>
        <taxon>Eukaryota</taxon>
        <taxon>Viridiplantae</taxon>
        <taxon>Streptophyta</taxon>
        <taxon>Embryophyta</taxon>
        <taxon>Tracheophyta</taxon>
        <taxon>Spermatophyta</taxon>
        <taxon>Magnoliopsida</taxon>
        <taxon>eudicotyledons</taxon>
        <taxon>Gunneridae</taxon>
        <taxon>Pentapetalae</taxon>
        <taxon>rosids</taxon>
        <taxon>fabids</taxon>
        <taxon>Rosales</taxon>
        <taxon>Rosaceae</taxon>
        <taxon>Rosoideae</taxon>
        <taxon>Rosoideae incertae sedis</taxon>
        <taxon>Rubus</taxon>
    </lineage>
</organism>
<comment type="pathway">
    <text evidence="4">Protein modification; protein ubiquitination.</text>
</comment>
<dbReference type="InterPro" id="IPR044066">
    <property type="entry name" value="TRIAD_supradom"/>
</dbReference>
<keyword evidence="9" id="KW-0677">Repeat</keyword>
<evidence type="ECO:0000256" key="6">
    <source>
        <dbReference type="ARBA" id="ARBA00012251"/>
    </source>
</evidence>
<dbReference type="Pfam" id="PF01485">
    <property type="entry name" value="IBR"/>
    <property type="match status" value="1"/>
</dbReference>
<dbReference type="PROSITE" id="PS50089">
    <property type="entry name" value="ZF_RING_2"/>
    <property type="match status" value="1"/>
</dbReference>
<dbReference type="AlphaFoldDB" id="A0AAW1YEX9"/>
<evidence type="ECO:0000256" key="4">
    <source>
        <dbReference type="ARBA" id="ARBA00004906"/>
    </source>
</evidence>
<keyword evidence="19" id="KW-1185">Reference proteome</keyword>
<dbReference type="InterPro" id="IPR002867">
    <property type="entry name" value="IBR_dom"/>
</dbReference>
<dbReference type="InterPro" id="IPR048962">
    <property type="entry name" value="ARIH1-like_UBL"/>
</dbReference>
<dbReference type="EMBL" id="JBEDUW010000002">
    <property type="protein sequence ID" value="KAK9947140.1"/>
    <property type="molecule type" value="Genomic_DNA"/>
</dbReference>
<dbReference type="Proteomes" id="UP001457282">
    <property type="component" value="Unassembled WGS sequence"/>
</dbReference>
<sequence length="524" mass="60768">MEDDYCMSSEEEGYYDEEDDRENLEAEMMAYVESGDTPKCEVSSTKVISQESLLAAQRDDVQRVMDVLSLKEYHARTLLIHYRWDVDKVLAVYVERGKELLYDKAGVTMVEHGQLSSEVTCDICMEEIPANEVTIMDCGHCFCNDCWTEHFIVKINEGQSRRIKCMAHKCNAVCDEAIIRNLVSARDPNLAEKFDRFLLESYIEDNRKVKWCPSVPHCGNAIRIEEDELIEVECACGKQFCFSCLCEAHSPCSCRMWELWLKKCLDESETVNYIAVNTKPCPKCNKLVEKNGGCNLVTCICEQPFCWLCGAPTGSDHSWDSIAGHECGRFKEDEETDLEQTKKELFRYTHYFNRFQAHKDSLKLESALKEAVQRKISRLEEKLSSSKDYSWATNALNRLFRSRRIIAYSYPFAYHMFGDLFKKEMTAEKRTIKQNLFEDQQQQLEANMEKLSMFTEEPFDHYPEEKLYDLRMKIMNLSTLVDKLCAKVFECIEYDLLGTLQFSAHRIVSYNSNGVEKASELNCL</sequence>
<dbReference type="FunFam" id="1.20.120.1750:FF:000013">
    <property type="entry name" value="RBR-type E3 ubiquitin transferase"/>
    <property type="match status" value="1"/>
</dbReference>
<comment type="catalytic activity">
    <reaction evidence="1">
        <text>[E2 ubiquitin-conjugating enzyme]-S-ubiquitinyl-L-cysteine + [acceptor protein]-L-lysine = [E2 ubiquitin-conjugating enzyme]-L-cysteine + [acceptor protein]-N(6)-ubiquitinyl-L-lysine.</text>
        <dbReference type="EC" id="2.3.2.31"/>
    </reaction>
</comment>
<evidence type="ECO:0000256" key="3">
    <source>
        <dbReference type="ARBA" id="ARBA00003976"/>
    </source>
</evidence>
<keyword evidence="12" id="KW-0862">Zinc</keyword>
<keyword evidence="8" id="KW-0479">Metal-binding</keyword>
<evidence type="ECO:0000313" key="18">
    <source>
        <dbReference type="EMBL" id="KAK9947140.1"/>
    </source>
</evidence>
<dbReference type="InterPro" id="IPR031127">
    <property type="entry name" value="E3_UB_ligase_RBR"/>
</dbReference>
<dbReference type="CDD" id="cd16773">
    <property type="entry name" value="RING-HC_RBR_TRIAD1"/>
    <property type="match status" value="1"/>
</dbReference>
<keyword evidence="14" id="KW-0175">Coiled coil</keyword>
<comment type="cofactor">
    <cofactor evidence="2">
        <name>Zn(2+)</name>
        <dbReference type="ChEBI" id="CHEBI:29105"/>
    </cofactor>
</comment>
<dbReference type="Gene3D" id="1.20.120.1750">
    <property type="match status" value="1"/>
</dbReference>
<feature type="region of interest" description="Disordered" evidence="15">
    <location>
        <begin position="1"/>
        <end position="20"/>
    </location>
</feature>
<keyword evidence="7" id="KW-0808">Transferase</keyword>
<dbReference type="InterPro" id="IPR045840">
    <property type="entry name" value="Ariadne"/>
</dbReference>
<dbReference type="InterPro" id="IPR001841">
    <property type="entry name" value="Znf_RING"/>
</dbReference>
<evidence type="ECO:0000256" key="1">
    <source>
        <dbReference type="ARBA" id="ARBA00001798"/>
    </source>
</evidence>
<reference evidence="18 19" key="1">
    <citation type="journal article" date="2023" name="G3 (Bethesda)">
        <title>A chromosome-length genome assembly and annotation of blackberry (Rubus argutus, cv. 'Hillquist').</title>
        <authorList>
            <person name="Bruna T."/>
            <person name="Aryal R."/>
            <person name="Dudchenko O."/>
            <person name="Sargent D.J."/>
            <person name="Mead D."/>
            <person name="Buti M."/>
            <person name="Cavallini A."/>
            <person name="Hytonen T."/>
            <person name="Andres J."/>
            <person name="Pham M."/>
            <person name="Weisz D."/>
            <person name="Mascagni F."/>
            <person name="Usai G."/>
            <person name="Natali L."/>
            <person name="Bassil N."/>
            <person name="Fernandez G.E."/>
            <person name="Lomsadze A."/>
            <person name="Armour M."/>
            <person name="Olukolu B."/>
            <person name="Poorten T."/>
            <person name="Britton C."/>
            <person name="Davik J."/>
            <person name="Ashrafi H."/>
            <person name="Aiden E.L."/>
            <person name="Borodovsky M."/>
            <person name="Worthington M."/>
        </authorList>
    </citation>
    <scope>NUCLEOTIDE SEQUENCE [LARGE SCALE GENOMIC DNA]</scope>
    <source>
        <strain evidence="18">PI 553951</strain>
    </source>
</reference>
<evidence type="ECO:0000259" key="17">
    <source>
        <dbReference type="PROSITE" id="PS51873"/>
    </source>
</evidence>
<dbReference type="CDD" id="cd22586">
    <property type="entry name" value="Rcat_RBR_ARI1-like"/>
    <property type="match status" value="1"/>
</dbReference>
<evidence type="ECO:0000256" key="7">
    <source>
        <dbReference type="ARBA" id="ARBA00022679"/>
    </source>
</evidence>
<dbReference type="PANTHER" id="PTHR11685">
    <property type="entry name" value="RBR FAMILY RING FINGER AND IBR DOMAIN-CONTAINING"/>
    <property type="match status" value="1"/>
</dbReference>
<evidence type="ECO:0000256" key="14">
    <source>
        <dbReference type="SAM" id="Coils"/>
    </source>
</evidence>